<evidence type="ECO:0000256" key="2">
    <source>
        <dbReference type="ARBA" id="ARBA00022475"/>
    </source>
</evidence>
<keyword evidence="14" id="KW-1185">Reference proteome</keyword>
<dbReference type="PROSITE" id="PS50111">
    <property type="entry name" value="CHEMOTAXIS_TRANSDUC_2"/>
    <property type="match status" value="1"/>
</dbReference>
<dbReference type="FunFam" id="1.10.287.950:FF:000001">
    <property type="entry name" value="Methyl-accepting chemotaxis sensory transducer"/>
    <property type="match status" value="1"/>
</dbReference>
<evidence type="ECO:0000256" key="3">
    <source>
        <dbReference type="ARBA" id="ARBA00022481"/>
    </source>
</evidence>
<evidence type="ECO:0000256" key="10">
    <source>
        <dbReference type="SAM" id="Coils"/>
    </source>
</evidence>
<comment type="subcellular location">
    <subcellularLocation>
        <location evidence="1">Cell membrane</location>
        <topology evidence="1">Multi-pass membrane protein</topology>
    </subcellularLocation>
</comment>
<name>A0A0B4XSB0_9GAMM</name>
<dbReference type="GO" id="GO:0006935">
    <property type="term" value="P:chemotaxis"/>
    <property type="evidence" value="ECO:0007669"/>
    <property type="project" value="TreeGrafter"/>
</dbReference>
<dbReference type="GO" id="GO:0004888">
    <property type="term" value="F:transmembrane signaling receptor activity"/>
    <property type="evidence" value="ECO:0007669"/>
    <property type="project" value="TreeGrafter"/>
</dbReference>
<gene>
    <name evidence="13" type="ORF">S7S_16190</name>
</gene>
<evidence type="ECO:0000256" key="1">
    <source>
        <dbReference type="ARBA" id="ARBA00004651"/>
    </source>
</evidence>
<dbReference type="Proteomes" id="UP000006764">
    <property type="component" value="Chromosome"/>
</dbReference>
<evidence type="ECO:0000256" key="7">
    <source>
        <dbReference type="ARBA" id="ARBA00023224"/>
    </source>
</evidence>
<organism evidence="13 14">
    <name type="scientific">Isoalcanivorax pacificus W11-5</name>
    <dbReference type="NCBI Taxonomy" id="391936"/>
    <lineage>
        <taxon>Bacteria</taxon>
        <taxon>Pseudomonadati</taxon>
        <taxon>Pseudomonadota</taxon>
        <taxon>Gammaproteobacteria</taxon>
        <taxon>Oceanospirillales</taxon>
        <taxon>Alcanivoracaceae</taxon>
        <taxon>Isoalcanivorax</taxon>
    </lineage>
</organism>
<evidence type="ECO:0000256" key="8">
    <source>
        <dbReference type="ARBA" id="ARBA00029447"/>
    </source>
</evidence>
<keyword evidence="2" id="KW-1003">Cell membrane</keyword>
<dbReference type="SMART" id="SM00283">
    <property type="entry name" value="MA"/>
    <property type="match status" value="1"/>
</dbReference>
<keyword evidence="5 11" id="KW-1133">Transmembrane helix</keyword>
<dbReference type="OrthoDB" id="2489132at2"/>
<dbReference type="SMART" id="SM01049">
    <property type="entry name" value="Cache_2"/>
    <property type="match status" value="1"/>
</dbReference>
<dbReference type="GO" id="GO:0007165">
    <property type="term" value="P:signal transduction"/>
    <property type="evidence" value="ECO:0007669"/>
    <property type="project" value="UniProtKB-KW"/>
</dbReference>
<evidence type="ECO:0000256" key="11">
    <source>
        <dbReference type="SAM" id="Phobius"/>
    </source>
</evidence>
<dbReference type="InterPro" id="IPR004089">
    <property type="entry name" value="MCPsignal_dom"/>
</dbReference>
<feature type="transmembrane region" description="Helical" evidence="11">
    <location>
        <begin position="189"/>
        <end position="207"/>
    </location>
</feature>
<evidence type="ECO:0000259" key="12">
    <source>
        <dbReference type="PROSITE" id="PS50111"/>
    </source>
</evidence>
<dbReference type="HOGENOM" id="CLU_000445_107_16_6"/>
<keyword evidence="3" id="KW-0488">Methylation</keyword>
<dbReference type="CDD" id="cd11386">
    <property type="entry name" value="MCP_signal"/>
    <property type="match status" value="1"/>
</dbReference>
<evidence type="ECO:0000256" key="5">
    <source>
        <dbReference type="ARBA" id="ARBA00022989"/>
    </source>
</evidence>
<keyword evidence="10" id="KW-0175">Coiled coil</keyword>
<keyword evidence="6 11" id="KW-0472">Membrane</keyword>
<protein>
    <submittedName>
        <fullName evidence="13">Chemotaxis sensory transducer</fullName>
    </submittedName>
</protein>
<evidence type="ECO:0000256" key="4">
    <source>
        <dbReference type="ARBA" id="ARBA00022692"/>
    </source>
</evidence>
<feature type="transmembrane region" description="Helical" evidence="11">
    <location>
        <begin position="12"/>
        <end position="30"/>
    </location>
</feature>
<evidence type="ECO:0000256" key="9">
    <source>
        <dbReference type="PROSITE-ProRule" id="PRU00284"/>
    </source>
</evidence>
<dbReference type="SUPFAM" id="SSF58104">
    <property type="entry name" value="Methyl-accepting chemotaxis protein (MCP) signaling domain"/>
    <property type="match status" value="1"/>
</dbReference>
<dbReference type="InterPro" id="IPR033480">
    <property type="entry name" value="sCache_2"/>
</dbReference>
<dbReference type="GO" id="GO:0005886">
    <property type="term" value="C:plasma membrane"/>
    <property type="evidence" value="ECO:0007669"/>
    <property type="project" value="UniProtKB-SubCell"/>
</dbReference>
<dbReference type="Pfam" id="PF17200">
    <property type="entry name" value="sCache_2"/>
    <property type="match status" value="1"/>
</dbReference>
<dbReference type="PANTHER" id="PTHR43531">
    <property type="entry name" value="PROTEIN ICFG"/>
    <property type="match status" value="1"/>
</dbReference>
<feature type="coiled-coil region" evidence="10">
    <location>
        <begin position="468"/>
        <end position="495"/>
    </location>
</feature>
<comment type="similarity">
    <text evidence="8">Belongs to the methyl-accepting chemotaxis (MCP) protein family.</text>
</comment>
<dbReference type="STRING" id="391936.S7S_16190"/>
<evidence type="ECO:0000313" key="14">
    <source>
        <dbReference type="Proteomes" id="UP000006764"/>
    </source>
</evidence>
<accession>A0A0B4XSB0</accession>
<evidence type="ECO:0000256" key="6">
    <source>
        <dbReference type="ARBA" id="ARBA00023136"/>
    </source>
</evidence>
<dbReference type="KEGG" id="apac:S7S_16190"/>
<dbReference type="EMBL" id="CP004387">
    <property type="protein sequence ID" value="AJD49650.1"/>
    <property type="molecule type" value="Genomic_DNA"/>
</dbReference>
<keyword evidence="7 9" id="KW-0807">Transducer</keyword>
<dbReference type="InterPro" id="IPR051310">
    <property type="entry name" value="MCP_chemotaxis"/>
</dbReference>
<dbReference type="Pfam" id="PF00015">
    <property type="entry name" value="MCPsignal"/>
    <property type="match status" value="1"/>
</dbReference>
<dbReference type="AlphaFoldDB" id="A0A0B4XSB0"/>
<dbReference type="PANTHER" id="PTHR43531:SF14">
    <property type="entry name" value="METHYL-ACCEPTING CHEMOTAXIS PROTEIN I-RELATED"/>
    <property type="match status" value="1"/>
</dbReference>
<dbReference type="Gene3D" id="1.10.287.950">
    <property type="entry name" value="Methyl-accepting chemotaxis protein"/>
    <property type="match status" value="1"/>
</dbReference>
<evidence type="ECO:0000313" key="13">
    <source>
        <dbReference type="EMBL" id="AJD49650.1"/>
    </source>
</evidence>
<sequence length="514" mass="56616">MHALTMARKLWGALGITWLAILLLMGWMNWQNRQTIQQERQDTLRHMVSAAQHQLAALSEQVKRGDLSIDQAQARGREAIASIRFGDGDYLFAFDPAMRILVHPVFERGTDMSDYQDSGGNMIFHMLMDVVRRQGNGFVTYHTTRAGGEEELPKLTYMDVYAPWDWYIGTGVYLDDIDTAFHASLLRSLVILLVIGVPMTLLMGWIIRDTTRRLGGDPAYAARVVRYIADGDLTRTTQLAADDRDSLLFHINRMRESLLDTIRAILHSADDVNSAVLEIRGGNDELATRTEQQAASLAETASSMEQITATVKQNADHADHARRLAGDTEDRARAGRGAMEQVIELMQAITQSARQMSSIVDTIDGIAFQTNILALNASVEAARAGEQGRGFAVVASEVRNLASRSADAAREIKALIEGAHAQVAQGSRQVQDTGDIIASMSHDMTQLNTLISEISTASTEQSHGIGQVNQAVTQMDQMTQQNASLVQESSRASEKLATLSKVMRERASRFTVAD</sequence>
<proteinExistence type="inferred from homology"/>
<reference evidence="13 14" key="1">
    <citation type="journal article" date="2012" name="J. Bacteriol.">
        <title>Genome sequence of an alkane-degrading bacterium, Alcanivorax pacificus type strain W11-5, isolated from deep sea sediment.</title>
        <authorList>
            <person name="Lai Q."/>
            <person name="Shao Z."/>
        </authorList>
    </citation>
    <scope>NUCLEOTIDE SEQUENCE [LARGE SCALE GENOMIC DNA]</scope>
    <source>
        <strain evidence="13 14">W11-5</strain>
    </source>
</reference>
<dbReference type="RefSeq" id="WP_008733262.1">
    <property type="nucleotide sequence ID" value="NZ_CP004387.1"/>
</dbReference>
<feature type="domain" description="Methyl-accepting transducer" evidence="12">
    <location>
        <begin position="268"/>
        <end position="497"/>
    </location>
</feature>
<keyword evidence="4 11" id="KW-0812">Transmembrane</keyword>
<dbReference type="Gene3D" id="3.30.450.20">
    <property type="entry name" value="PAS domain"/>
    <property type="match status" value="1"/>
</dbReference>